<dbReference type="Proteomes" id="UP000654918">
    <property type="component" value="Unassembled WGS sequence"/>
</dbReference>
<accession>A0A8H6U5P6</accession>
<gene>
    <name evidence="1" type="ORF">CPLU01_00321</name>
</gene>
<comment type="caution">
    <text evidence="1">The sequence shown here is derived from an EMBL/GenBank/DDBJ whole genome shotgun (WGS) entry which is preliminary data.</text>
</comment>
<protein>
    <submittedName>
        <fullName evidence="1">Uncharacterized protein</fullName>
    </submittedName>
</protein>
<dbReference type="EMBL" id="WIGO01000002">
    <property type="protein sequence ID" value="KAF6841649.1"/>
    <property type="molecule type" value="Genomic_DNA"/>
</dbReference>
<sequence>MYSRKDTWAFGVDAGGAKVPTCLSWEDDKADPIPLGALRRYGGLRRSGPDLSRTAAGSAAKVQTDICSAAQCSAAWCRQGRAKQGHAVWSSKDGVPHRGLPNALVKGWIGLWCFDISRRAKTRAPVDCSYEAGGRQAGKQALPTADARFVLASNFVFTRAAEAQILAQR</sequence>
<keyword evidence="2" id="KW-1185">Reference proteome</keyword>
<name>A0A8H6U5P6_9PEZI</name>
<organism evidence="1 2">
    <name type="scientific">Colletotrichum plurivorum</name>
    <dbReference type="NCBI Taxonomy" id="2175906"/>
    <lineage>
        <taxon>Eukaryota</taxon>
        <taxon>Fungi</taxon>
        <taxon>Dikarya</taxon>
        <taxon>Ascomycota</taxon>
        <taxon>Pezizomycotina</taxon>
        <taxon>Sordariomycetes</taxon>
        <taxon>Hypocreomycetidae</taxon>
        <taxon>Glomerellales</taxon>
        <taxon>Glomerellaceae</taxon>
        <taxon>Colletotrichum</taxon>
        <taxon>Colletotrichum orchidearum species complex</taxon>
    </lineage>
</organism>
<evidence type="ECO:0000313" key="2">
    <source>
        <dbReference type="Proteomes" id="UP000654918"/>
    </source>
</evidence>
<proteinExistence type="predicted"/>
<reference evidence="1" key="1">
    <citation type="journal article" date="2020" name="Phytopathology">
        <title>Genome Sequence Resources of Colletotrichum truncatum, C. plurivorum, C. musicola, and C. sojae: Four Species Pathogenic to Soybean (Glycine max).</title>
        <authorList>
            <person name="Rogerio F."/>
            <person name="Boufleur T.R."/>
            <person name="Ciampi-Guillardi M."/>
            <person name="Sukno S.A."/>
            <person name="Thon M.R."/>
            <person name="Massola Junior N.S."/>
            <person name="Baroncelli R."/>
        </authorList>
    </citation>
    <scope>NUCLEOTIDE SEQUENCE</scope>
    <source>
        <strain evidence="1">LFN00145</strain>
    </source>
</reference>
<dbReference type="AlphaFoldDB" id="A0A8H6U5P6"/>
<evidence type="ECO:0000313" key="1">
    <source>
        <dbReference type="EMBL" id="KAF6841649.1"/>
    </source>
</evidence>